<reference evidence="3" key="2">
    <citation type="submission" date="2015-01" db="EMBL/GenBank/DDBJ databases">
        <title>Evolutionary Origins and Diversification of the Mycorrhizal Mutualists.</title>
        <authorList>
            <consortium name="DOE Joint Genome Institute"/>
            <consortium name="Mycorrhizal Genomics Consortium"/>
            <person name="Kohler A."/>
            <person name="Kuo A."/>
            <person name="Nagy L.G."/>
            <person name="Floudas D."/>
            <person name="Copeland A."/>
            <person name="Barry K.W."/>
            <person name="Cichocki N."/>
            <person name="Veneault-Fourrey C."/>
            <person name="LaButti K."/>
            <person name="Lindquist E.A."/>
            <person name="Lipzen A."/>
            <person name="Lundell T."/>
            <person name="Morin E."/>
            <person name="Murat C."/>
            <person name="Riley R."/>
            <person name="Ohm R."/>
            <person name="Sun H."/>
            <person name="Tunlid A."/>
            <person name="Henrissat B."/>
            <person name="Grigoriev I.V."/>
            <person name="Hibbett D.S."/>
            <person name="Martin F."/>
        </authorList>
    </citation>
    <scope>NUCLEOTIDE SEQUENCE [LARGE SCALE GENOMIC DNA]</scope>
    <source>
        <strain evidence="3">MUT 4182</strain>
    </source>
</reference>
<keyword evidence="3" id="KW-1185">Reference proteome</keyword>
<reference evidence="2 3" key="1">
    <citation type="submission" date="2014-04" db="EMBL/GenBank/DDBJ databases">
        <authorList>
            <consortium name="DOE Joint Genome Institute"/>
            <person name="Kuo A."/>
            <person name="Girlanda M."/>
            <person name="Perotto S."/>
            <person name="Kohler A."/>
            <person name="Nagy L.G."/>
            <person name="Floudas D."/>
            <person name="Copeland A."/>
            <person name="Barry K.W."/>
            <person name="Cichocki N."/>
            <person name="Veneault-Fourrey C."/>
            <person name="LaButti K."/>
            <person name="Lindquist E.A."/>
            <person name="Lipzen A."/>
            <person name="Lundell T."/>
            <person name="Morin E."/>
            <person name="Murat C."/>
            <person name="Sun H."/>
            <person name="Tunlid A."/>
            <person name="Henrissat B."/>
            <person name="Grigoriev I.V."/>
            <person name="Hibbett D.S."/>
            <person name="Martin F."/>
            <person name="Nordberg H.P."/>
            <person name="Cantor M.N."/>
            <person name="Hua S.X."/>
        </authorList>
    </citation>
    <scope>NUCLEOTIDE SEQUENCE [LARGE SCALE GENOMIC DNA]</scope>
    <source>
        <strain evidence="2 3">MUT 4182</strain>
    </source>
</reference>
<dbReference type="GO" id="GO:0005829">
    <property type="term" value="C:cytosol"/>
    <property type="evidence" value="ECO:0007669"/>
    <property type="project" value="TreeGrafter"/>
</dbReference>
<dbReference type="GO" id="GO:0032991">
    <property type="term" value="C:protein-containing complex"/>
    <property type="evidence" value="ECO:0007669"/>
    <property type="project" value="TreeGrafter"/>
</dbReference>
<dbReference type="OrthoDB" id="413520at2759"/>
<proteinExistence type="predicted"/>
<name>A0A0C3QYN1_9AGAM</name>
<dbReference type="AlphaFoldDB" id="A0A0C3QYN1"/>
<dbReference type="InterPro" id="IPR029063">
    <property type="entry name" value="SAM-dependent_MTases_sf"/>
</dbReference>
<dbReference type="SUPFAM" id="SSF53335">
    <property type="entry name" value="S-adenosyl-L-methionine-dependent methyltransferases"/>
    <property type="match status" value="1"/>
</dbReference>
<feature type="region of interest" description="Disordered" evidence="1">
    <location>
        <begin position="1"/>
        <end position="44"/>
    </location>
</feature>
<dbReference type="HOGENOM" id="CLU_039535_0_0_1"/>
<dbReference type="GO" id="GO:0008757">
    <property type="term" value="F:S-adenosylmethionine-dependent methyltransferase activity"/>
    <property type="evidence" value="ECO:0007669"/>
    <property type="project" value="UniProtKB-ARBA"/>
</dbReference>
<dbReference type="Gene3D" id="3.40.50.150">
    <property type="entry name" value="Vaccinia Virus protein VP39"/>
    <property type="match status" value="1"/>
</dbReference>
<dbReference type="Proteomes" id="UP000054248">
    <property type="component" value="Unassembled WGS sequence"/>
</dbReference>
<dbReference type="PANTHER" id="PTHR14614:SF161">
    <property type="match status" value="1"/>
</dbReference>
<accession>A0A0C3QYN1</accession>
<dbReference type="EMBL" id="KN822943">
    <property type="protein sequence ID" value="KIO34394.1"/>
    <property type="molecule type" value="Genomic_DNA"/>
</dbReference>
<dbReference type="Pfam" id="PF10294">
    <property type="entry name" value="Methyltransf_16"/>
    <property type="match status" value="1"/>
</dbReference>
<dbReference type="PANTHER" id="PTHR14614">
    <property type="entry name" value="HEPATOCELLULAR CARCINOMA-ASSOCIATED ANTIGEN"/>
    <property type="match status" value="1"/>
</dbReference>
<evidence type="ECO:0000313" key="2">
    <source>
        <dbReference type="EMBL" id="KIO34394.1"/>
    </source>
</evidence>
<sequence>MGSKVYQSLELEGDSPNFVKDMSIAPSKPPTSRTQADPDSDGGERYVQDIDGFGIAGRIWEAAYILPHYFRSNISDNDDMEFDPPISFHIKDENNVVIELGSGTGYAGLELAATLSPKDVVILTDLAEVCPLLEKNAIEAGLAGRGAEVRIRPLGWGSSRDGEVVLNEALKLGGITHVVCSDVVYFPPLIPLLLRTLLQLTSRRPDEDATIPSVEVIISYKIRSYTFETPFWRAFGAWFEFRPVFLRCRDRSEDDDEQSDDKRWSDWTRFGSLESGDTHDYFVFVGRRRAESHAWPVPGSDEELMTARGDDTFETLLMLDVSG</sequence>
<evidence type="ECO:0000256" key="1">
    <source>
        <dbReference type="SAM" id="MobiDB-lite"/>
    </source>
</evidence>
<organism evidence="2 3">
    <name type="scientific">Tulasnella calospora MUT 4182</name>
    <dbReference type="NCBI Taxonomy" id="1051891"/>
    <lineage>
        <taxon>Eukaryota</taxon>
        <taxon>Fungi</taxon>
        <taxon>Dikarya</taxon>
        <taxon>Basidiomycota</taxon>
        <taxon>Agaricomycotina</taxon>
        <taxon>Agaricomycetes</taxon>
        <taxon>Cantharellales</taxon>
        <taxon>Tulasnellaceae</taxon>
        <taxon>Tulasnella</taxon>
    </lineage>
</organism>
<dbReference type="InterPro" id="IPR019410">
    <property type="entry name" value="Methyltransf_16"/>
</dbReference>
<protein>
    <submittedName>
        <fullName evidence="2">Uncharacterized protein</fullName>
    </submittedName>
</protein>
<gene>
    <name evidence="2" type="ORF">M407DRAFT_16920</name>
</gene>
<dbReference type="STRING" id="1051891.A0A0C3QYN1"/>
<evidence type="ECO:0000313" key="3">
    <source>
        <dbReference type="Proteomes" id="UP000054248"/>
    </source>
</evidence>